<dbReference type="InterPro" id="IPR017979">
    <property type="entry name" value="GPCR_3_CS"/>
</dbReference>
<dbReference type="InterPro" id="IPR038550">
    <property type="entry name" value="GPCR_3_9-Cys_sf"/>
</dbReference>
<dbReference type="FunFam" id="3.40.50.2300:FF:000682">
    <property type="entry name" value="Vomeronasal 2 receptor, x4"/>
    <property type="match status" value="1"/>
</dbReference>
<keyword evidence="6" id="KW-0297">G-protein coupled receptor</keyword>
<keyword evidence="8" id="KW-0675">Receptor</keyword>
<dbReference type="OMA" id="VHAMINI"/>
<dbReference type="InterPro" id="IPR028082">
    <property type="entry name" value="Peripla_BP_I"/>
</dbReference>
<reference evidence="13" key="1">
    <citation type="submission" date="2018-05" db="EMBL/GenBank/DDBJ databases">
        <authorList>
            <person name="Datahose"/>
        </authorList>
    </citation>
    <scope>NUCLEOTIDE SEQUENCE</scope>
</reference>
<dbReference type="FunFam" id="3.40.50.2300:FF:000016">
    <property type="entry name" value="Taste 1 receptor member 2"/>
    <property type="match status" value="1"/>
</dbReference>
<accession>A0A3P8PF42</accession>
<keyword evidence="10" id="KW-0807">Transducer</keyword>
<dbReference type="Proteomes" id="UP000265100">
    <property type="component" value="Chromosome 14"/>
</dbReference>
<evidence type="ECO:0000256" key="3">
    <source>
        <dbReference type="ARBA" id="ARBA00022692"/>
    </source>
</evidence>
<evidence type="ECO:0000313" key="14">
    <source>
        <dbReference type="Proteomes" id="UP000265100"/>
    </source>
</evidence>
<comment type="subcellular location">
    <subcellularLocation>
        <location evidence="1">Cell membrane</location>
        <topology evidence="1">Multi-pass membrane protein</topology>
    </subcellularLocation>
</comment>
<keyword evidence="3 11" id="KW-0812">Transmembrane</keyword>
<dbReference type="PRINTS" id="PR00248">
    <property type="entry name" value="GPCRMGR"/>
</dbReference>
<dbReference type="CDD" id="cd06364">
    <property type="entry name" value="PBP1_CaSR"/>
    <property type="match status" value="1"/>
</dbReference>
<evidence type="ECO:0000256" key="4">
    <source>
        <dbReference type="ARBA" id="ARBA00022729"/>
    </source>
</evidence>
<dbReference type="GO" id="GO:0004930">
    <property type="term" value="F:G protein-coupled receptor activity"/>
    <property type="evidence" value="ECO:0007669"/>
    <property type="project" value="UniProtKB-KW"/>
</dbReference>
<dbReference type="PROSITE" id="PS00981">
    <property type="entry name" value="G_PROTEIN_RECEP_F3_3"/>
    <property type="match status" value="1"/>
</dbReference>
<dbReference type="STRING" id="8154.ENSACLP00000015646"/>
<dbReference type="AlphaFoldDB" id="A0A3P8PF42"/>
<feature type="transmembrane region" description="Helical" evidence="11">
    <location>
        <begin position="570"/>
        <end position="596"/>
    </location>
</feature>
<dbReference type="PRINTS" id="PR01535">
    <property type="entry name" value="VOMERONASL2R"/>
</dbReference>
<dbReference type="Pfam" id="PF00003">
    <property type="entry name" value="7tm_3"/>
    <property type="match status" value="1"/>
</dbReference>
<dbReference type="GeneTree" id="ENSGT00940000162782"/>
<dbReference type="InterPro" id="IPR004073">
    <property type="entry name" value="GPCR_3_vmron_rcpt_2"/>
</dbReference>
<dbReference type="InterPro" id="IPR000068">
    <property type="entry name" value="GPCR_3_Ca_sens_rcpt-rel"/>
</dbReference>
<dbReference type="Ensembl" id="ENSACLT00000016009.2">
    <property type="protein sequence ID" value="ENSACLP00000015646.2"/>
    <property type="gene ID" value="ENSACLG00000011177.2"/>
</dbReference>
<feature type="domain" description="G-protein coupled receptors family 3 profile" evidence="12">
    <location>
        <begin position="571"/>
        <end position="831"/>
    </location>
</feature>
<evidence type="ECO:0000256" key="7">
    <source>
        <dbReference type="ARBA" id="ARBA00023136"/>
    </source>
</evidence>
<dbReference type="GO" id="GO:0005886">
    <property type="term" value="C:plasma membrane"/>
    <property type="evidence" value="ECO:0007669"/>
    <property type="project" value="UniProtKB-SubCell"/>
</dbReference>
<dbReference type="PROSITE" id="PS50259">
    <property type="entry name" value="G_PROTEIN_RECEP_F3_4"/>
    <property type="match status" value="1"/>
</dbReference>
<evidence type="ECO:0000256" key="11">
    <source>
        <dbReference type="SAM" id="Phobius"/>
    </source>
</evidence>
<evidence type="ECO:0000256" key="10">
    <source>
        <dbReference type="ARBA" id="ARBA00023224"/>
    </source>
</evidence>
<evidence type="ECO:0000256" key="8">
    <source>
        <dbReference type="ARBA" id="ARBA00023170"/>
    </source>
</evidence>
<evidence type="ECO:0000256" key="2">
    <source>
        <dbReference type="ARBA" id="ARBA00022475"/>
    </source>
</evidence>
<dbReference type="Pfam" id="PF01094">
    <property type="entry name" value="ANF_receptor"/>
    <property type="match status" value="1"/>
</dbReference>
<keyword evidence="4" id="KW-0732">Signal</keyword>
<dbReference type="PANTHER" id="PTHR24061:SF418">
    <property type="entry name" value="C-FAMILY ODORANT RECEPTOR OLFCQ19-RELATED"/>
    <property type="match status" value="1"/>
</dbReference>
<protein>
    <recommendedName>
        <fullName evidence="12">G-protein coupled receptors family 3 profile domain-containing protein</fullName>
    </recommendedName>
</protein>
<proteinExistence type="predicted"/>
<evidence type="ECO:0000256" key="5">
    <source>
        <dbReference type="ARBA" id="ARBA00022989"/>
    </source>
</evidence>
<dbReference type="Gene3D" id="3.40.50.2300">
    <property type="match status" value="2"/>
</dbReference>
<evidence type="ECO:0000256" key="9">
    <source>
        <dbReference type="ARBA" id="ARBA00023180"/>
    </source>
</evidence>
<feature type="transmembrane region" description="Helical" evidence="11">
    <location>
        <begin position="608"/>
        <end position="629"/>
    </location>
</feature>
<evidence type="ECO:0000313" key="13">
    <source>
        <dbReference type="Ensembl" id="ENSACLP00000015646.2"/>
    </source>
</evidence>
<dbReference type="Gene3D" id="2.10.50.30">
    <property type="entry name" value="GPCR, family 3, nine cysteines domain"/>
    <property type="match status" value="1"/>
</dbReference>
<reference evidence="13" key="3">
    <citation type="submission" date="2025-09" db="UniProtKB">
        <authorList>
            <consortium name="Ensembl"/>
        </authorList>
    </citation>
    <scope>IDENTIFICATION</scope>
</reference>
<organism evidence="13 14">
    <name type="scientific">Astatotilapia calliptera</name>
    <name type="common">Eastern happy</name>
    <name type="synonym">Chromis callipterus</name>
    <dbReference type="NCBI Taxonomy" id="8154"/>
    <lineage>
        <taxon>Eukaryota</taxon>
        <taxon>Metazoa</taxon>
        <taxon>Chordata</taxon>
        <taxon>Craniata</taxon>
        <taxon>Vertebrata</taxon>
        <taxon>Euteleostomi</taxon>
        <taxon>Actinopterygii</taxon>
        <taxon>Neopterygii</taxon>
        <taxon>Teleostei</taxon>
        <taxon>Neoteleostei</taxon>
        <taxon>Acanthomorphata</taxon>
        <taxon>Ovalentaria</taxon>
        <taxon>Cichlomorphae</taxon>
        <taxon>Cichliformes</taxon>
        <taxon>Cichlidae</taxon>
        <taxon>African cichlids</taxon>
        <taxon>Pseudocrenilabrinae</taxon>
        <taxon>Haplochromini</taxon>
        <taxon>Astatotilapia</taxon>
    </lineage>
</organism>
<dbReference type="CDD" id="cd15283">
    <property type="entry name" value="7tmC_V2R_pheromone"/>
    <property type="match status" value="1"/>
</dbReference>
<name>A0A3P8PF42_ASTCA</name>
<feature type="transmembrane region" description="Helical" evidence="11">
    <location>
        <begin position="6"/>
        <end position="26"/>
    </location>
</feature>
<dbReference type="InterPro" id="IPR017978">
    <property type="entry name" value="GPCR_3_C"/>
</dbReference>
<evidence type="ECO:0000256" key="6">
    <source>
        <dbReference type="ARBA" id="ARBA00023040"/>
    </source>
</evidence>
<dbReference type="InterPro" id="IPR000337">
    <property type="entry name" value="GPCR_3"/>
</dbReference>
<feature type="transmembrane region" description="Helical" evidence="11">
    <location>
        <begin position="766"/>
        <end position="786"/>
    </location>
</feature>
<keyword evidence="14" id="KW-1185">Reference proteome</keyword>
<evidence type="ECO:0000256" key="1">
    <source>
        <dbReference type="ARBA" id="ARBA00004651"/>
    </source>
</evidence>
<keyword evidence="9" id="KW-0325">Glycoprotein</keyword>
<sequence length="840" mass="93610">MAFIFLYFYVIMIYFSSHFFISESLFSTCKLRRQFYLNGMHKPGDVILGGLFEVHYTSVFPELTFTSEPNMLSCQGFDPPGFRHAMTMAFAIDEINKNANLLPNVTLGYSLYDNCATLVIGFSAALSLVSGREEKFLLHENCLGTPPVVGIVGDSFSTFSIATSDVIGLFKMPIVSYFATCSCLSDRHKFPSFFRTIPSDAFQVHAMIRILKHFGWTWAGLLVSDDDYGVHVARSFRQALAQSGGSCLAYSEILPWGENSAELRRIVEVMKKSTARVVIVFAHQIHMIQLMEEVYLNQINVTGLQWMASEAWTTAAVLQTTRHMPYLSGTLGIAIRRGEIPGLRDFLMKMHPDIYDRNNNGNSMVRQFWEYTFQCRFAPPPSGWLQGGGALCTGQEELANMETEFLDVSNLRPEYNIYKAVYALAYALDDMLRCAPGRGPFSGNSCATLQKLEPWQLMHYLEKVHFTTPFGDEVSFDENGDALPIYDIMNWQWLPDGSTKVQNVGVVKKTALKVLCDTVQYNNVVYNICGITNLAANSLECTSCPEDFWSSPQRDRCVPKKTEFLSYHEPLGICLTTASLLGTFICAVVLGIFTHYRSTPIVRANNSELSFLLLVSLKLCFLCSLLFIGRPRLWTCQLRHAAFGISFVLCVSCILVKTMVVVAVFKASKPGGGTNLKWFGSVQQRGTVLVLTSIQAAICTAWLISSSPVPHKNTQYYNDKIVFECVVGSTIGFAVLLGYIGVLAILSFLLAFLARNLPDNFNEAKLITFSMLIFCAVWVAFVPAYVNSPGKYADAVEVFAILASSFGLLVALFGPKCYIILLKPERNTKKEIIGRGTAKS</sequence>
<feature type="transmembrane region" description="Helical" evidence="11">
    <location>
        <begin position="798"/>
        <end position="821"/>
    </location>
</feature>
<dbReference type="PANTHER" id="PTHR24061">
    <property type="entry name" value="CALCIUM-SENSING RECEPTOR-RELATED"/>
    <property type="match status" value="1"/>
</dbReference>
<keyword evidence="5 11" id="KW-1133">Transmembrane helix</keyword>
<keyword evidence="2" id="KW-1003">Cell membrane</keyword>
<evidence type="ECO:0000259" key="12">
    <source>
        <dbReference type="PROSITE" id="PS50259"/>
    </source>
</evidence>
<feature type="transmembrane region" description="Helical" evidence="11">
    <location>
        <begin position="686"/>
        <end position="706"/>
    </location>
</feature>
<reference evidence="13" key="2">
    <citation type="submission" date="2025-08" db="UniProtKB">
        <authorList>
            <consortium name="Ensembl"/>
        </authorList>
    </citation>
    <scope>IDENTIFICATION</scope>
</reference>
<dbReference type="SUPFAM" id="SSF53822">
    <property type="entry name" value="Periplasmic binding protein-like I"/>
    <property type="match status" value="1"/>
</dbReference>
<feature type="transmembrane region" description="Helical" evidence="11">
    <location>
        <begin position="726"/>
        <end position="754"/>
    </location>
</feature>
<dbReference type="InterPro" id="IPR001828">
    <property type="entry name" value="ANF_lig-bd_rcpt"/>
</dbReference>
<keyword evidence="7 11" id="KW-0472">Membrane</keyword>
<feature type="transmembrane region" description="Helical" evidence="11">
    <location>
        <begin position="641"/>
        <end position="665"/>
    </location>
</feature>